<name>D7KAY1_ARALL</name>
<dbReference type="PANTHER" id="PTHR47864:SF2">
    <property type="entry name" value="MYB_SANT-LIKE DNA-BINDING DOMAIN PROTEIN"/>
    <property type="match status" value="1"/>
</dbReference>
<dbReference type="HOGENOM" id="CLU_1490986_0_0_1"/>
<feature type="domain" description="At2g29880-like C-terminal" evidence="2">
    <location>
        <begin position="133"/>
        <end position="178"/>
    </location>
</feature>
<dbReference type="Gramene" id="scaffold_105577.1">
    <property type="protein sequence ID" value="scaffold_105577.1"/>
    <property type="gene ID" value="scaffold_105577.1"/>
</dbReference>
<dbReference type="InterPro" id="IPR055314">
    <property type="entry name" value="At2g29880-like"/>
</dbReference>
<dbReference type="PANTHER" id="PTHR47864">
    <property type="entry name" value="TRANSMEMBRANE PROTEIN"/>
    <property type="match status" value="1"/>
</dbReference>
<sequence length="181" mass="21106">MSHMSLLSKHKSSLDSIEKDFIFAFCIDVCTDARTYKAGKNSREEYVSDFDNGYEYDTTTHHESSEHYAPFMSHGTSESPTEKLPPRKRTRSERSTSQKEESPMMVLSSKILDIIQQREERQQKEVAQKKNNVWDALKEISDLDKRIRFKALTKIYHLGIQDVFVSMSVEERLGWIQTSME</sequence>
<gene>
    <name evidence="3" type="ORF">ARALYDRAFT_892783</name>
</gene>
<evidence type="ECO:0000313" key="4">
    <source>
        <dbReference type="Proteomes" id="UP000008694"/>
    </source>
</evidence>
<feature type="region of interest" description="Disordered" evidence="1">
    <location>
        <begin position="69"/>
        <end position="104"/>
    </location>
</feature>
<reference evidence="4" key="1">
    <citation type="journal article" date="2011" name="Nat. Genet.">
        <title>The Arabidopsis lyrata genome sequence and the basis of rapid genome size change.</title>
        <authorList>
            <person name="Hu T.T."/>
            <person name="Pattyn P."/>
            <person name="Bakker E.G."/>
            <person name="Cao J."/>
            <person name="Cheng J.-F."/>
            <person name="Clark R.M."/>
            <person name="Fahlgren N."/>
            <person name="Fawcett J.A."/>
            <person name="Grimwood J."/>
            <person name="Gundlach H."/>
            <person name="Haberer G."/>
            <person name="Hollister J.D."/>
            <person name="Ossowski S."/>
            <person name="Ottilar R.P."/>
            <person name="Salamov A.A."/>
            <person name="Schneeberger K."/>
            <person name="Spannagl M."/>
            <person name="Wang X."/>
            <person name="Yang L."/>
            <person name="Nasrallah M.E."/>
            <person name="Bergelson J."/>
            <person name="Carrington J.C."/>
            <person name="Gaut B.S."/>
            <person name="Schmutz J."/>
            <person name="Mayer K.F.X."/>
            <person name="Van de Peer Y."/>
            <person name="Grigoriev I.V."/>
            <person name="Nordborg M."/>
            <person name="Weigel D."/>
            <person name="Guo Y.-L."/>
        </authorList>
    </citation>
    <scope>NUCLEOTIDE SEQUENCE [LARGE SCALE GENOMIC DNA]</scope>
    <source>
        <strain evidence="4">cv. MN47</strain>
    </source>
</reference>
<dbReference type="Pfam" id="PF24769">
    <property type="entry name" value="At2g29880_C"/>
    <property type="match status" value="1"/>
</dbReference>
<dbReference type="InterPro" id="IPR056253">
    <property type="entry name" value="At2g29880-like_C"/>
</dbReference>
<proteinExistence type="predicted"/>
<accession>D7KAY1</accession>
<dbReference type="Proteomes" id="UP000008694">
    <property type="component" value="Unassembled WGS sequence"/>
</dbReference>
<evidence type="ECO:0000259" key="2">
    <source>
        <dbReference type="Pfam" id="PF24769"/>
    </source>
</evidence>
<dbReference type="AlphaFoldDB" id="D7KAY1"/>
<protein>
    <recommendedName>
        <fullName evidence="2">At2g29880-like C-terminal domain-containing protein</fullName>
    </recommendedName>
</protein>
<organism evidence="4">
    <name type="scientific">Arabidopsis lyrata subsp. lyrata</name>
    <name type="common">Lyre-leaved rock-cress</name>
    <dbReference type="NCBI Taxonomy" id="81972"/>
    <lineage>
        <taxon>Eukaryota</taxon>
        <taxon>Viridiplantae</taxon>
        <taxon>Streptophyta</taxon>
        <taxon>Embryophyta</taxon>
        <taxon>Tracheophyta</taxon>
        <taxon>Spermatophyta</taxon>
        <taxon>Magnoliopsida</taxon>
        <taxon>eudicotyledons</taxon>
        <taxon>Gunneridae</taxon>
        <taxon>Pentapetalae</taxon>
        <taxon>rosids</taxon>
        <taxon>malvids</taxon>
        <taxon>Brassicales</taxon>
        <taxon>Brassicaceae</taxon>
        <taxon>Camelineae</taxon>
        <taxon>Arabidopsis</taxon>
    </lineage>
</organism>
<keyword evidence="4" id="KW-1185">Reference proteome</keyword>
<evidence type="ECO:0000313" key="3">
    <source>
        <dbReference type="EMBL" id="EFH70888.1"/>
    </source>
</evidence>
<dbReference type="EMBL" id="GL348713">
    <property type="protein sequence ID" value="EFH70888.1"/>
    <property type="molecule type" value="Genomic_DNA"/>
</dbReference>
<feature type="compositionally biased region" description="Basic and acidic residues" evidence="1">
    <location>
        <begin position="92"/>
        <end position="102"/>
    </location>
</feature>
<evidence type="ECO:0000256" key="1">
    <source>
        <dbReference type="SAM" id="MobiDB-lite"/>
    </source>
</evidence>